<keyword evidence="7" id="KW-0732">Signal</keyword>
<dbReference type="AlphaFoldDB" id="A0A840KEI5"/>
<dbReference type="GO" id="GO:0046872">
    <property type="term" value="F:metal ion binding"/>
    <property type="evidence" value="ECO:0007669"/>
    <property type="project" value="UniProtKB-KW"/>
</dbReference>
<comment type="caution">
    <text evidence="9">The sequence shown here is derived from an EMBL/GenBank/DDBJ whole genome shotgun (WGS) entry which is preliminary data.</text>
</comment>
<dbReference type="PANTHER" id="PTHR22726:SF24">
    <property type="entry name" value="M48 FAMILY METALLOPEPTIDASE"/>
    <property type="match status" value="1"/>
</dbReference>
<keyword evidence="4 6" id="KW-0862">Zinc</keyword>
<evidence type="ECO:0000256" key="6">
    <source>
        <dbReference type="RuleBase" id="RU003983"/>
    </source>
</evidence>
<keyword evidence="1 6" id="KW-0645">Protease</keyword>
<keyword evidence="3 6" id="KW-0378">Hydrolase</keyword>
<organism evidence="9 10">
    <name type="scientific">Chryseobacterium defluvii</name>
    <dbReference type="NCBI Taxonomy" id="160396"/>
    <lineage>
        <taxon>Bacteria</taxon>
        <taxon>Pseudomonadati</taxon>
        <taxon>Bacteroidota</taxon>
        <taxon>Flavobacteriia</taxon>
        <taxon>Flavobacteriales</taxon>
        <taxon>Weeksellaceae</taxon>
        <taxon>Chryseobacterium group</taxon>
        <taxon>Chryseobacterium</taxon>
    </lineage>
</organism>
<comment type="cofactor">
    <cofactor evidence="6">
        <name>Zn(2+)</name>
        <dbReference type="ChEBI" id="CHEBI:29105"/>
    </cofactor>
    <text evidence="6">Binds 1 zinc ion per subunit.</text>
</comment>
<sequence length="269" mass="28970">MKITHLLGIGAMVMSVAACTTNPITGRSSLQLANNSEIMTMSAQEYKTTLSKGKVITGTADAKRVANVGTRIKSAAEKYYQSIGRSADLANYKWEFNLLQSNELNAWCMPGGKVAVYTGILPVTKDENGLAVVMGHEVSHALAGHGNERISQAMVAQYGGAILGSTISNSQWAGIFEQVYPIGSQVALLKYGRNQESEADKMGLYLMGMAGYDPRAAIPFWNRMEAASAGSSRPPQFLSTHPNPETRISDIQKDLPKALEYYKAAGGKI</sequence>
<dbReference type="RefSeq" id="WP_184191407.1">
    <property type="nucleotide sequence ID" value="NZ_JACHLE010000006.1"/>
</dbReference>
<name>A0A840KEI5_9FLAO</name>
<protein>
    <submittedName>
        <fullName evidence="9">Putative Zn-dependent protease</fullName>
    </submittedName>
</protein>
<evidence type="ECO:0000256" key="2">
    <source>
        <dbReference type="ARBA" id="ARBA00022723"/>
    </source>
</evidence>
<evidence type="ECO:0000256" key="1">
    <source>
        <dbReference type="ARBA" id="ARBA00022670"/>
    </source>
</evidence>
<reference evidence="9 10" key="1">
    <citation type="submission" date="2020-08" db="EMBL/GenBank/DDBJ databases">
        <title>Functional genomics of gut bacteria from endangered species of beetles.</title>
        <authorList>
            <person name="Carlos-Shanley C."/>
        </authorList>
    </citation>
    <scope>NUCLEOTIDE SEQUENCE [LARGE SCALE GENOMIC DNA]</scope>
    <source>
        <strain evidence="9 10">S00151</strain>
    </source>
</reference>
<keyword evidence="2" id="KW-0479">Metal-binding</keyword>
<dbReference type="InterPro" id="IPR001915">
    <property type="entry name" value="Peptidase_M48"/>
</dbReference>
<dbReference type="CDD" id="cd07331">
    <property type="entry name" value="M48C_Oma1_like"/>
    <property type="match status" value="1"/>
</dbReference>
<feature type="chain" id="PRO_5032829779" evidence="7">
    <location>
        <begin position="18"/>
        <end position="269"/>
    </location>
</feature>
<dbReference type="GO" id="GO:0004222">
    <property type="term" value="F:metalloendopeptidase activity"/>
    <property type="evidence" value="ECO:0007669"/>
    <property type="project" value="InterPro"/>
</dbReference>
<accession>A0A840KEI5</accession>
<evidence type="ECO:0000256" key="5">
    <source>
        <dbReference type="ARBA" id="ARBA00023049"/>
    </source>
</evidence>
<comment type="similarity">
    <text evidence="6">Belongs to the peptidase M48 family.</text>
</comment>
<dbReference type="GO" id="GO:0016020">
    <property type="term" value="C:membrane"/>
    <property type="evidence" value="ECO:0007669"/>
    <property type="project" value="TreeGrafter"/>
</dbReference>
<feature type="signal peptide" evidence="7">
    <location>
        <begin position="1"/>
        <end position="17"/>
    </location>
</feature>
<gene>
    <name evidence="9" type="ORF">HNP38_003309</name>
</gene>
<dbReference type="PANTHER" id="PTHR22726">
    <property type="entry name" value="METALLOENDOPEPTIDASE OMA1"/>
    <property type="match status" value="1"/>
</dbReference>
<dbReference type="Proteomes" id="UP000592180">
    <property type="component" value="Unassembled WGS sequence"/>
</dbReference>
<evidence type="ECO:0000259" key="8">
    <source>
        <dbReference type="Pfam" id="PF01435"/>
    </source>
</evidence>
<dbReference type="EMBL" id="JACHLE010000006">
    <property type="protein sequence ID" value="MBB4807969.1"/>
    <property type="molecule type" value="Genomic_DNA"/>
</dbReference>
<dbReference type="Gene3D" id="3.30.2010.10">
    <property type="entry name" value="Metalloproteases ('zincins'), catalytic domain"/>
    <property type="match status" value="1"/>
</dbReference>
<evidence type="ECO:0000256" key="3">
    <source>
        <dbReference type="ARBA" id="ARBA00022801"/>
    </source>
</evidence>
<dbReference type="PROSITE" id="PS51257">
    <property type="entry name" value="PROKAR_LIPOPROTEIN"/>
    <property type="match status" value="1"/>
</dbReference>
<evidence type="ECO:0000256" key="4">
    <source>
        <dbReference type="ARBA" id="ARBA00022833"/>
    </source>
</evidence>
<dbReference type="Pfam" id="PF01435">
    <property type="entry name" value="Peptidase_M48"/>
    <property type="match status" value="1"/>
</dbReference>
<evidence type="ECO:0000313" key="9">
    <source>
        <dbReference type="EMBL" id="MBB4807969.1"/>
    </source>
</evidence>
<feature type="domain" description="Peptidase M48" evidence="8">
    <location>
        <begin position="83"/>
        <end position="253"/>
    </location>
</feature>
<dbReference type="InterPro" id="IPR051156">
    <property type="entry name" value="Mito/Outer_Membr_Metalloprot"/>
</dbReference>
<keyword evidence="5 6" id="KW-0482">Metalloprotease</keyword>
<keyword evidence="10" id="KW-1185">Reference proteome</keyword>
<dbReference type="GO" id="GO:0051603">
    <property type="term" value="P:proteolysis involved in protein catabolic process"/>
    <property type="evidence" value="ECO:0007669"/>
    <property type="project" value="TreeGrafter"/>
</dbReference>
<evidence type="ECO:0000313" key="10">
    <source>
        <dbReference type="Proteomes" id="UP000592180"/>
    </source>
</evidence>
<evidence type="ECO:0000256" key="7">
    <source>
        <dbReference type="SAM" id="SignalP"/>
    </source>
</evidence>
<proteinExistence type="inferred from homology"/>